<evidence type="ECO:0000256" key="7">
    <source>
        <dbReference type="ARBA" id="ARBA00022840"/>
    </source>
</evidence>
<protein>
    <recommendedName>
        <fullName evidence="2">histidine kinase</fullName>
        <ecNumber evidence="2">2.7.13.3</ecNumber>
    </recommendedName>
</protein>
<evidence type="ECO:0000313" key="12">
    <source>
        <dbReference type="Proteomes" id="UP000288943"/>
    </source>
</evidence>
<dbReference type="Gene3D" id="3.30.450.40">
    <property type="match status" value="1"/>
</dbReference>
<evidence type="ECO:0000313" key="13">
    <source>
        <dbReference type="Proteomes" id="UP001527202"/>
    </source>
</evidence>
<dbReference type="GO" id="GO:0000155">
    <property type="term" value="F:phosphorelay sensor kinase activity"/>
    <property type="evidence" value="ECO:0007669"/>
    <property type="project" value="InterPro"/>
</dbReference>
<evidence type="ECO:0000256" key="4">
    <source>
        <dbReference type="ARBA" id="ARBA00022679"/>
    </source>
</evidence>
<dbReference type="InterPro" id="IPR036890">
    <property type="entry name" value="HATPase_C_sf"/>
</dbReference>
<dbReference type="SMART" id="SM00388">
    <property type="entry name" value="HisKA"/>
    <property type="match status" value="1"/>
</dbReference>
<keyword evidence="6 11" id="KW-0418">Kinase</keyword>
<keyword evidence="8" id="KW-0902">Two-component regulatory system</keyword>
<dbReference type="InterPro" id="IPR003018">
    <property type="entry name" value="GAF"/>
</dbReference>
<dbReference type="SUPFAM" id="SSF47384">
    <property type="entry name" value="Homodimeric domain of signal transducing histidine kinase"/>
    <property type="match status" value="1"/>
</dbReference>
<dbReference type="SUPFAM" id="SSF55781">
    <property type="entry name" value="GAF domain-like"/>
    <property type="match status" value="1"/>
</dbReference>
<evidence type="ECO:0000313" key="10">
    <source>
        <dbReference type="EMBL" id="MCY9596868.1"/>
    </source>
</evidence>
<dbReference type="GO" id="GO:0005524">
    <property type="term" value="F:ATP binding"/>
    <property type="evidence" value="ECO:0007669"/>
    <property type="project" value="UniProtKB-KW"/>
</dbReference>
<dbReference type="Proteomes" id="UP000288943">
    <property type="component" value="Chromosome"/>
</dbReference>
<evidence type="ECO:0000256" key="3">
    <source>
        <dbReference type="ARBA" id="ARBA00022553"/>
    </source>
</evidence>
<dbReference type="Pfam" id="PF01590">
    <property type="entry name" value="GAF"/>
    <property type="match status" value="1"/>
</dbReference>
<dbReference type="InterPro" id="IPR005467">
    <property type="entry name" value="His_kinase_dom"/>
</dbReference>
<dbReference type="KEGG" id="pchi:PC41400_20005"/>
<dbReference type="AlphaFoldDB" id="A0A410WZD3"/>
<feature type="domain" description="Histidine kinase" evidence="9">
    <location>
        <begin position="188"/>
        <end position="408"/>
    </location>
</feature>
<dbReference type="Pfam" id="PF02518">
    <property type="entry name" value="HATPase_c"/>
    <property type="match status" value="1"/>
</dbReference>
<reference evidence="10 13" key="2">
    <citation type="submission" date="2022-05" db="EMBL/GenBank/DDBJ databases">
        <title>Genome Sequencing of Bee-Associated Microbes.</title>
        <authorList>
            <person name="Dunlap C."/>
        </authorList>
    </citation>
    <scope>NUCLEOTIDE SEQUENCE [LARGE SCALE GENOMIC DNA]</scope>
    <source>
        <strain evidence="10 13">NRRL B-23120</strain>
    </source>
</reference>
<dbReference type="Proteomes" id="UP001527202">
    <property type="component" value="Unassembled WGS sequence"/>
</dbReference>
<dbReference type="Gene3D" id="3.30.565.10">
    <property type="entry name" value="Histidine kinase-like ATPase, C-terminal domain"/>
    <property type="match status" value="1"/>
</dbReference>
<reference evidence="11 12" key="1">
    <citation type="submission" date="2018-01" db="EMBL/GenBank/DDBJ databases">
        <title>The whole genome sequencing and assembly of Paenibacillus chitinolyticus KCCM 41400 strain.</title>
        <authorList>
            <person name="Kim J.-Y."/>
            <person name="Park M.-K."/>
            <person name="Lee Y.-J."/>
            <person name="Yi H."/>
            <person name="Bahn Y.-S."/>
            <person name="Kim J.F."/>
            <person name="Lee D.-W."/>
        </authorList>
    </citation>
    <scope>NUCLEOTIDE SEQUENCE [LARGE SCALE GENOMIC DNA]</scope>
    <source>
        <strain evidence="11 12">KCCM 41400</strain>
    </source>
</reference>
<keyword evidence="3" id="KW-0597">Phosphoprotein</keyword>
<name>A0A410WZD3_9BACL</name>
<dbReference type="SUPFAM" id="SSF55874">
    <property type="entry name" value="ATPase domain of HSP90 chaperone/DNA topoisomerase II/histidine kinase"/>
    <property type="match status" value="1"/>
</dbReference>
<evidence type="ECO:0000256" key="2">
    <source>
        <dbReference type="ARBA" id="ARBA00012438"/>
    </source>
</evidence>
<dbReference type="GeneID" id="95377081"/>
<dbReference type="SMART" id="SM00065">
    <property type="entry name" value="GAF"/>
    <property type="match status" value="1"/>
</dbReference>
<comment type="catalytic activity">
    <reaction evidence="1">
        <text>ATP + protein L-histidine = ADP + protein N-phospho-L-histidine.</text>
        <dbReference type="EC" id="2.7.13.3"/>
    </reaction>
</comment>
<sequence length="422" mass="46421">MTNRHQDPSGFYNNIEEAAAHIIEVVSGLLQVNTIFVATNDGRTNTILKAFNRREQLVEEGDELPFDISYCSLVGRRAGEPLVISDTASSPLTADMGVTRALGSRSFIGLPIILKNGHFYGTICILDHPSYPVSETDLKTLSAMAVFLAHVVELEHAVAELRDAQQILRESHAASEQSSKIKSRLLAMIGQEIKTPMTGIMGMTDLMQDTELSEEQKSYMNIIETSNASLLNLVTDILDYSKMESGGVTVEAEPFELLPVLEEVVNLYENRNTGARKVRLDAEPGLPSVVVGDPVKIRDTLVKLLDHASKNARSGELTLAAVNLPDTDHPDAHPIRFAVKAPLITPDKLEFLLETVDGKGGESSVPVYETSLDLAISKKLVELMEGRIWTESDRQKETDLIFTLMLNKYAETAEAAELNDFK</sequence>
<gene>
    <name evidence="10" type="ORF">M5X16_13900</name>
    <name evidence="11" type="ORF">PC41400_20005</name>
</gene>
<accession>A0A410WZD3</accession>
<evidence type="ECO:0000313" key="11">
    <source>
        <dbReference type="EMBL" id="QAV19816.1"/>
    </source>
</evidence>
<keyword evidence="7" id="KW-0067">ATP-binding</keyword>
<evidence type="ECO:0000256" key="1">
    <source>
        <dbReference type="ARBA" id="ARBA00000085"/>
    </source>
</evidence>
<dbReference type="PROSITE" id="PS50109">
    <property type="entry name" value="HIS_KIN"/>
    <property type="match status" value="1"/>
</dbReference>
<dbReference type="RefSeq" id="WP_042227172.1">
    <property type="nucleotide sequence ID" value="NZ_CP026520.1"/>
</dbReference>
<dbReference type="CDD" id="cd00082">
    <property type="entry name" value="HisKA"/>
    <property type="match status" value="1"/>
</dbReference>
<dbReference type="EMBL" id="CP026520">
    <property type="protein sequence ID" value="QAV19816.1"/>
    <property type="molecule type" value="Genomic_DNA"/>
</dbReference>
<evidence type="ECO:0000256" key="6">
    <source>
        <dbReference type="ARBA" id="ARBA00022777"/>
    </source>
</evidence>
<dbReference type="PANTHER" id="PTHR45339">
    <property type="entry name" value="HYBRID SIGNAL TRANSDUCTION HISTIDINE KINASE J"/>
    <property type="match status" value="1"/>
</dbReference>
<organism evidence="11 12">
    <name type="scientific">Paenibacillus chitinolyticus</name>
    <dbReference type="NCBI Taxonomy" id="79263"/>
    <lineage>
        <taxon>Bacteria</taxon>
        <taxon>Bacillati</taxon>
        <taxon>Bacillota</taxon>
        <taxon>Bacilli</taxon>
        <taxon>Bacillales</taxon>
        <taxon>Paenibacillaceae</taxon>
        <taxon>Paenibacillus</taxon>
    </lineage>
</organism>
<keyword evidence="5" id="KW-0547">Nucleotide-binding</keyword>
<evidence type="ECO:0000256" key="8">
    <source>
        <dbReference type="ARBA" id="ARBA00023012"/>
    </source>
</evidence>
<dbReference type="InterPro" id="IPR036097">
    <property type="entry name" value="HisK_dim/P_sf"/>
</dbReference>
<evidence type="ECO:0000256" key="5">
    <source>
        <dbReference type="ARBA" id="ARBA00022741"/>
    </source>
</evidence>
<proteinExistence type="predicted"/>
<dbReference type="Pfam" id="PF00512">
    <property type="entry name" value="HisKA"/>
    <property type="match status" value="1"/>
</dbReference>
<keyword evidence="13" id="KW-1185">Reference proteome</keyword>
<dbReference type="InterPro" id="IPR003594">
    <property type="entry name" value="HATPase_dom"/>
</dbReference>
<dbReference type="OrthoDB" id="2676347at2"/>
<dbReference type="EC" id="2.7.13.3" evidence="2"/>
<dbReference type="InterPro" id="IPR003661">
    <property type="entry name" value="HisK_dim/P_dom"/>
</dbReference>
<keyword evidence="4" id="KW-0808">Transferase</keyword>
<dbReference type="InterPro" id="IPR029016">
    <property type="entry name" value="GAF-like_dom_sf"/>
</dbReference>
<dbReference type="EMBL" id="JAMDMJ010000015">
    <property type="protein sequence ID" value="MCY9596868.1"/>
    <property type="molecule type" value="Genomic_DNA"/>
</dbReference>
<evidence type="ECO:0000259" key="9">
    <source>
        <dbReference type="PROSITE" id="PS50109"/>
    </source>
</evidence>
<dbReference type="PANTHER" id="PTHR45339:SF1">
    <property type="entry name" value="HYBRID SIGNAL TRANSDUCTION HISTIDINE KINASE J"/>
    <property type="match status" value="1"/>
</dbReference>
<dbReference type="Gene3D" id="1.10.287.130">
    <property type="match status" value="1"/>
</dbReference>